<dbReference type="Proteomes" id="UP001204953">
    <property type="component" value="Unassembled WGS sequence"/>
</dbReference>
<dbReference type="AlphaFoldDB" id="A0AAE3KM13"/>
<sequence>MDTVFLRLAAEDISDLGLHEESGWEMSFPSGKTVARSTLQAEAQPIIVLGADAVPYLLPRVMDENLPLRYVAIYALEQITGEKFRASYFDRDDREGYRAKSIEIWQGWYESQQKQH</sequence>
<evidence type="ECO:0000313" key="1">
    <source>
        <dbReference type="EMBL" id="MCP2729075.1"/>
    </source>
</evidence>
<evidence type="ECO:0000313" key="2">
    <source>
        <dbReference type="Proteomes" id="UP001204953"/>
    </source>
</evidence>
<keyword evidence="2" id="KW-1185">Reference proteome</keyword>
<accession>A0AAE3KM13</accession>
<dbReference type="EMBL" id="JAMZMM010000091">
    <property type="protein sequence ID" value="MCP2729075.1"/>
    <property type="molecule type" value="Genomic_DNA"/>
</dbReference>
<comment type="caution">
    <text evidence="1">The sequence shown here is derived from an EMBL/GenBank/DDBJ whole genome shotgun (WGS) entry which is preliminary data.</text>
</comment>
<protein>
    <submittedName>
        <fullName evidence="1">Uncharacterized protein</fullName>
    </submittedName>
</protein>
<proteinExistence type="predicted"/>
<gene>
    <name evidence="1" type="ORF">NJ959_11465</name>
</gene>
<organism evidence="1 2">
    <name type="scientific">Limnofasciculus baicalensis BBK-W-15</name>
    <dbReference type="NCBI Taxonomy" id="2699891"/>
    <lineage>
        <taxon>Bacteria</taxon>
        <taxon>Bacillati</taxon>
        <taxon>Cyanobacteriota</taxon>
        <taxon>Cyanophyceae</taxon>
        <taxon>Coleofasciculales</taxon>
        <taxon>Coleofasciculaceae</taxon>
        <taxon>Limnofasciculus</taxon>
        <taxon>Limnofasciculus baicalensis</taxon>
    </lineage>
</organism>
<reference evidence="1" key="1">
    <citation type="submission" date="2022-06" db="EMBL/GenBank/DDBJ databases">
        <title>New cyanobacteria of genus Symplocastrum in benthos of Lake Baikal.</title>
        <authorList>
            <person name="Sorokovikova E."/>
            <person name="Tikhonova I."/>
            <person name="Krasnopeev A."/>
            <person name="Evseev P."/>
            <person name="Gladkikh A."/>
            <person name="Belykh O."/>
        </authorList>
    </citation>
    <scope>NUCLEOTIDE SEQUENCE</scope>
    <source>
        <strain evidence="1">BBK-W-15</strain>
    </source>
</reference>
<name>A0AAE3KM13_9CYAN</name>